<comment type="caution">
    <text evidence="3">The sequence shown here is derived from an EMBL/GenBank/DDBJ whole genome shotgun (WGS) entry which is preliminary data.</text>
</comment>
<keyword evidence="4" id="KW-1185">Reference proteome</keyword>
<dbReference type="GO" id="GO:0016627">
    <property type="term" value="F:oxidoreductase activity, acting on the CH-CH group of donors"/>
    <property type="evidence" value="ECO:0007669"/>
    <property type="project" value="TreeGrafter"/>
</dbReference>
<keyword evidence="1" id="KW-0560">Oxidoreductase</keyword>
<dbReference type="SUPFAM" id="SSF50475">
    <property type="entry name" value="FMN-binding split barrel"/>
    <property type="match status" value="1"/>
</dbReference>
<organism evidence="3 4">
    <name type="scientific">Herbiconiux oxytropis</name>
    <dbReference type="NCBI Taxonomy" id="2970915"/>
    <lineage>
        <taxon>Bacteria</taxon>
        <taxon>Bacillati</taxon>
        <taxon>Actinomycetota</taxon>
        <taxon>Actinomycetes</taxon>
        <taxon>Micrococcales</taxon>
        <taxon>Microbacteriaceae</taxon>
        <taxon>Herbiconiux</taxon>
    </lineage>
</organism>
<dbReference type="GO" id="GO:0070967">
    <property type="term" value="F:coenzyme F420 binding"/>
    <property type="evidence" value="ECO:0007669"/>
    <property type="project" value="TreeGrafter"/>
</dbReference>
<dbReference type="Gene3D" id="2.30.110.10">
    <property type="entry name" value="Electron Transport, Fmn-binding Protein, Chain A"/>
    <property type="match status" value="1"/>
</dbReference>
<dbReference type="Proteomes" id="UP001165587">
    <property type="component" value="Unassembled WGS sequence"/>
</dbReference>
<dbReference type="Pfam" id="PF01243">
    <property type="entry name" value="PNPOx_N"/>
    <property type="match status" value="1"/>
</dbReference>
<name>A0AA41XFJ3_9MICO</name>
<dbReference type="AlphaFoldDB" id="A0AA41XFJ3"/>
<dbReference type="PANTHER" id="PTHR35176">
    <property type="entry name" value="HEME OXYGENASE HI_0854-RELATED"/>
    <property type="match status" value="1"/>
</dbReference>
<proteinExistence type="predicted"/>
<accession>A0AA41XFJ3</accession>
<dbReference type="EMBL" id="JANLCK010000002">
    <property type="protein sequence ID" value="MCS5725295.1"/>
    <property type="molecule type" value="Genomic_DNA"/>
</dbReference>
<dbReference type="NCBIfam" id="TIGR03618">
    <property type="entry name" value="Rv1155_F420"/>
    <property type="match status" value="1"/>
</dbReference>
<reference evidence="3" key="1">
    <citation type="submission" date="2022-08" db="EMBL/GenBank/DDBJ databases">
        <authorList>
            <person name="Deng Y."/>
            <person name="Han X.-F."/>
            <person name="Zhang Y.-Q."/>
        </authorList>
    </citation>
    <scope>NUCLEOTIDE SEQUENCE</scope>
    <source>
        <strain evidence="3">CPCC 203407</strain>
    </source>
</reference>
<dbReference type="InterPro" id="IPR011576">
    <property type="entry name" value="Pyridox_Oxase_N"/>
</dbReference>
<evidence type="ECO:0000259" key="2">
    <source>
        <dbReference type="Pfam" id="PF01243"/>
    </source>
</evidence>
<protein>
    <submittedName>
        <fullName evidence="3">PPOX class F420-dependent oxidoreductase</fullName>
    </submittedName>
</protein>
<dbReference type="PANTHER" id="PTHR35176:SF1">
    <property type="entry name" value="F420H(2)-DEPENDENT BILIVERDIN REDUCTASE"/>
    <property type="match status" value="1"/>
</dbReference>
<dbReference type="RefSeq" id="WP_259525771.1">
    <property type="nucleotide sequence ID" value="NZ_JANLCK010000002.1"/>
</dbReference>
<dbReference type="InterPro" id="IPR019920">
    <property type="entry name" value="F420-binding_dom_put"/>
</dbReference>
<dbReference type="GO" id="GO:0005829">
    <property type="term" value="C:cytosol"/>
    <property type="evidence" value="ECO:0007669"/>
    <property type="project" value="TreeGrafter"/>
</dbReference>
<evidence type="ECO:0000256" key="1">
    <source>
        <dbReference type="ARBA" id="ARBA00023002"/>
    </source>
</evidence>
<dbReference type="InterPro" id="IPR052019">
    <property type="entry name" value="F420H2_bilvrd_red/Heme_oxyg"/>
</dbReference>
<dbReference type="InterPro" id="IPR012349">
    <property type="entry name" value="Split_barrel_FMN-bd"/>
</dbReference>
<evidence type="ECO:0000313" key="3">
    <source>
        <dbReference type="EMBL" id="MCS5725295.1"/>
    </source>
</evidence>
<sequence>MTTETLLTPEGLEFVTEYHLATLSTLTPSGAPHVVPVGFTFDAEGDEGRGVVRIITNGPSQKVLNVRRDGRAAVSQVEGARWLTLSGTARILDDPASVQEGVDRYAARYRQPRENPQRVVILLADLTAMGSAAFLTRAR</sequence>
<evidence type="ECO:0000313" key="4">
    <source>
        <dbReference type="Proteomes" id="UP001165587"/>
    </source>
</evidence>
<feature type="domain" description="Pyridoxamine 5'-phosphate oxidase N-terminal" evidence="2">
    <location>
        <begin position="7"/>
        <end position="123"/>
    </location>
</feature>
<gene>
    <name evidence="3" type="ORF">N1028_05240</name>
</gene>